<evidence type="ECO:0000313" key="2">
    <source>
        <dbReference type="EMBL" id="TVP41272.1"/>
    </source>
</evidence>
<comment type="caution">
    <text evidence="2">The sequence shown here is derived from an EMBL/GenBank/DDBJ whole genome shotgun (WGS) entry which is preliminary data.</text>
</comment>
<proteinExistence type="predicted"/>
<sequence>MVFCRNCGGDLPSDNSSFCPVCGKPQNTATAVTMAAQTKNVGSAIALALIAGIIGFTGIGHLYIGKIGKGVVILVIGWIILGITFLFVPFGIIYLIFWIWQAYDVNNKVKYYNEFILKNGKIPW</sequence>
<gene>
    <name evidence="2" type="ORF">NARC_40235</name>
</gene>
<name>A0A557SXE7_9ARCH</name>
<protein>
    <recommendedName>
        <fullName evidence="4">TM2 domain-containing protein</fullName>
    </recommendedName>
</protein>
<keyword evidence="1" id="KW-1133">Transmembrane helix</keyword>
<evidence type="ECO:0000313" key="3">
    <source>
        <dbReference type="Proteomes" id="UP000315289"/>
    </source>
</evidence>
<keyword evidence="3" id="KW-1185">Reference proteome</keyword>
<accession>A0A557SXE7</accession>
<dbReference type="Proteomes" id="UP000315289">
    <property type="component" value="Unassembled WGS sequence"/>
</dbReference>
<keyword evidence="1" id="KW-0472">Membrane</keyword>
<dbReference type="EMBL" id="VOAH01000004">
    <property type="protein sequence ID" value="TVP41272.1"/>
    <property type="molecule type" value="Genomic_DNA"/>
</dbReference>
<evidence type="ECO:0000256" key="1">
    <source>
        <dbReference type="SAM" id="Phobius"/>
    </source>
</evidence>
<organism evidence="2 3">
    <name type="scientific">Candidatus Nitrosocosmicus arcticus</name>
    <dbReference type="NCBI Taxonomy" id="2035267"/>
    <lineage>
        <taxon>Archaea</taxon>
        <taxon>Nitrososphaerota</taxon>
        <taxon>Nitrososphaeria</taxon>
        <taxon>Nitrososphaerales</taxon>
        <taxon>Nitrososphaeraceae</taxon>
        <taxon>Candidatus Nitrosocosmicus</taxon>
    </lineage>
</organism>
<reference evidence="2 3" key="1">
    <citation type="journal article" date="2019" name="Front. Microbiol.">
        <title>Ammonia Oxidation by the Arctic Terrestrial Thaumarchaeote Candidatus Nitrosocosmicus arcticus Is Stimulated by Increasing Temperatures.</title>
        <authorList>
            <person name="Alves R.J.E."/>
            <person name="Kerou M."/>
            <person name="Zappe A."/>
            <person name="Bittner R."/>
            <person name="Abby S.S."/>
            <person name="Schmidt H.A."/>
            <person name="Pfeifer K."/>
            <person name="Schleper C."/>
        </authorList>
    </citation>
    <scope>NUCLEOTIDE SEQUENCE [LARGE SCALE GENOMIC DNA]</scope>
    <source>
        <strain evidence="2 3">Kfb</strain>
    </source>
</reference>
<dbReference type="AlphaFoldDB" id="A0A557SXE7"/>
<keyword evidence="1" id="KW-0812">Transmembrane</keyword>
<feature type="transmembrane region" description="Helical" evidence="1">
    <location>
        <begin position="71"/>
        <end position="100"/>
    </location>
</feature>
<feature type="transmembrane region" description="Helical" evidence="1">
    <location>
        <begin position="44"/>
        <end position="64"/>
    </location>
</feature>
<dbReference type="RefSeq" id="WP_222424810.1">
    <property type="nucleotide sequence ID" value="NZ_ML675580.1"/>
</dbReference>
<evidence type="ECO:0008006" key="4">
    <source>
        <dbReference type="Google" id="ProtNLM"/>
    </source>
</evidence>